<evidence type="ECO:0000313" key="2">
    <source>
        <dbReference type="EMBL" id="API86835.1"/>
    </source>
</evidence>
<accession>A0A1L4BSL7</accession>
<evidence type="ECO:0000313" key="3">
    <source>
        <dbReference type="Proteomes" id="UP000184222"/>
    </source>
</evidence>
<dbReference type="RefSeq" id="WP_072712362.1">
    <property type="nucleotide sequence ID" value="NZ_CP016796.1"/>
</dbReference>
<dbReference type="KEGG" id="frx:F7310_05470"/>
<reference evidence="2 3" key="1">
    <citation type="journal article" date="2016" name="Appl. Environ. Microbiol.">
        <title>Whole genome relationships among Francisella bacteria of diverse origin define new species and provide specific regions for detection.</title>
        <authorList>
            <person name="Challacombe J.F."/>
            <person name="Petersen J.M."/>
            <person name="Gallegos-Graves V."/>
            <person name="Hodge D."/>
            <person name="Pillai S."/>
            <person name="Kuske C.R."/>
        </authorList>
    </citation>
    <scope>NUCLEOTIDE SEQUENCE [LARGE SCALE GENOMIC DNA]</scope>
    <source>
        <strain evidence="3">TX07-7310</strain>
    </source>
</reference>
<gene>
    <name evidence="2" type="ORF">F7310_05470</name>
</gene>
<feature type="transmembrane region" description="Helical" evidence="1">
    <location>
        <begin position="23"/>
        <end position="44"/>
    </location>
</feature>
<keyword evidence="3" id="KW-1185">Reference proteome</keyword>
<sequence>MFIGLITIMVMSSSYIYLRTNNILLSTLAGFIIGMVAFIIWFCLKAILTSNLFKEFCQEMNRLARGMYLNEYD</sequence>
<dbReference type="AlphaFoldDB" id="A0A1L4BSL7"/>
<dbReference type="STRING" id="573570.F7310_05470"/>
<name>A0A1L4BSL7_9GAMM</name>
<keyword evidence="1" id="KW-1133">Transmembrane helix</keyword>
<keyword evidence="1" id="KW-0472">Membrane</keyword>
<dbReference type="Proteomes" id="UP000184222">
    <property type="component" value="Chromosome"/>
</dbReference>
<evidence type="ECO:0000256" key="1">
    <source>
        <dbReference type="SAM" id="Phobius"/>
    </source>
</evidence>
<keyword evidence="1" id="KW-0812">Transmembrane</keyword>
<organism evidence="2 3">
    <name type="scientific">Francisella uliginis</name>
    <dbReference type="NCBI Taxonomy" id="573570"/>
    <lineage>
        <taxon>Bacteria</taxon>
        <taxon>Pseudomonadati</taxon>
        <taxon>Pseudomonadota</taxon>
        <taxon>Gammaproteobacteria</taxon>
        <taxon>Thiotrichales</taxon>
        <taxon>Francisellaceae</taxon>
        <taxon>Francisella</taxon>
    </lineage>
</organism>
<protein>
    <submittedName>
        <fullName evidence="2">Uncharacterized protein</fullName>
    </submittedName>
</protein>
<dbReference type="EMBL" id="CP016796">
    <property type="protein sequence ID" value="API86835.1"/>
    <property type="molecule type" value="Genomic_DNA"/>
</dbReference>
<proteinExistence type="predicted"/>